<proteinExistence type="predicted"/>
<keyword evidence="2" id="KW-1185">Reference proteome</keyword>
<accession>A0AAV2SVQ7</accession>
<dbReference type="AlphaFoldDB" id="A0AAV2SVQ7"/>
<feature type="non-terminal residue" evidence="1">
    <location>
        <position position="103"/>
    </location>
</feature>
<dbReference type="EMBL" id="CAXKWB010197210">
    <property type="protein sequence ID" value="CAL4258100.1"/>
    <property type="molecule type" value="Genomic_DNA"/>
</dbReference>
<dbReference type="Proteomes" id="UP001497623">
    <property type="component" value="Unassembled WGS sequence"/>
</dbReference>
<protein>
    <submittedName>
        <fullName evidence="1">Uncharacterized protein</fullName>
    </submittedName>
</protein>
<gene>
    <name evidence="1" type="ORF">MNOR_LOCUS42096</name>
</gene>
<evidence type="ECO:0000313" key="2">
    <source>
        <dbReference type="Proteomes" id="UP001497623"/>
    </source>
</evidence>
<evidence type="ECO:0000313" key="1">
    <source>
        <dbReference type="EMBL" id="CAL4258100.1"/>
    </source>
</evidence>
<organism evidence="1 2">
    <name type="scientific">Meganyctiphanes norvegica</name>
    <name type="common">Northern krill</name>
    <name type="synonym">Thysanopoda norvegica</name>
    <dbReference type="NCBI Taxonomy" id="48144"/>
    <lineage>
        <taxon>Eukaryota</taxon>
        <taxon>Metazoa</taxon>
        <taxon>Ecdysozoa</taxon>
        <taxon>Arthropoda</taxon>
        <taxon>Crustacea</taxon>
        <taxon>Multicrustacea</taxon>
        <taxon>Malacostraca</taxon>
        <taxon>Eumalacostraca</taxon>
        <taxon>Eucarida</taxon>
        <taxon>Euphausiacea</taxon>
        <taxon>Euphausiidae</taxon>
        <taxon>Meganyctiphanes</taxon>
    </lineage>
</organism>
<comment type="caution">
    <text evidence="1">The sequence shown here is derived from an EMBL/GenBank/DDBJ whole genome shotgun (WGS) entry which is preliminary data.</text>
</comment>
<sequence length="103" mass="11308">MVLVGSRGKETLAFLNNFTQNSRFAGHFILTGAKSGSKIDLSNISSPSLFSIYSCLEIPPCLFLLALHVTWTRRRCHELENLSISFSSAARGGGHGMHSFIYS</sequence>
<reference evidence="1 2" key="1">
    <citation type="submission" date="2024-05" db="EMBL/GenBank/DDBJ databases">
        <authorList>
            <person name="Wallberg A."/>
        </authorList>
    </citation>
    <scope>NUCLEOTIDE SEQUENCE [LARGE SCALE GENOMIC DNA]</scope>
</reference>
<name>A0AAV2SVQ7_MEGNR</name>